<keyword evidence="3" id="KW-1003">Cell membrane</keyword>
<comment type="similarity">
    <text evidence="2 7">Belongs to the XK family.</text>
</comment>
<dbReference type="Proteomes" id="UP001497623">
    <property type="component" value="Unassembled WGS sequence"/>
</dbReference>
<feature type="non-terminal residue" evidence="9">
    <location>
        <position position="1"/>
    </location>
</feature>
<proteinExistence type="inferred from homology"/>
<dbReference type="GO" id="GO:1902742">
    <property type="term" value="P:apoptotic process involved in development"/>
    <property type="evidence" value="ECO:0007669"/>
    <property type="project" value="TreeGrafter"/>
</dbReference>
<dbReference type="Pfam" id="PF09815">
    <property type="entry name" value="XK-related"/>
    <property type="match status" value="1"/>
</dbReference>
<evidence type="ECO:0000256" key="2">
    <source>
        <dbReference type="ARBA" id="ARBA00008789"/>
    </source>
</evidence>
<feature type="transmembrane region" description="Helical" evidence="7">
    <location>
        <begin position="657"/>
        <end position="678"/>
    </location>
</feature>
<feature type="transmembrane region" description="Helical" evidence="7">
    <location>
        <begin position="563"/>
        <end position="596"/>
    </location>
</feature>
<protein>
    <recommendedName>
        <fullName evidence="7">XK-related protein</fullName>
    </recommendedName>
</protein>
<feature type="compositionally biased region" description="Basic and acidic residues" evidence="8">
    <location>
        <begin position="59"/>
        <end position="200"/>
    </location>
</feature>
<dbReference type="InterPro" id="IPR050895">
    <property type="entry name" value="XK-related_scramblase"/>
</dbReference>
<evidence type="ECO:0000256" key="7">
    <source>
        <dbReference type="RuleBase" id="RU910716"/>
    </source>
</evidence>
<reference evidence="9 10" key="1">
    <citation type="submission" date="2024-05" db="EMBL/GenBank/DDBJ databases">
        <authorList>
            <person name="Wallberg A."/>
        </authorList>
    </citation>
    <scope>NUCLEOTIDE SEQUENCE [LARGE SCALE GENOMIC DNA]</scope>
</reference>
<accession>A0AAV2SU35</accession>
<feature type="region of interest" description="Disordered" evidence="8">
    <location>
        <begin position="334"/>
        <end position="355"/>
    </location>
</feature>
<feature type="transmembrane region" description="Helical" evidence="7">
    <location>
        <begin position="795"/>
        <end position="819"/>
    </location>
</feature>
<dbReference type="AlphaFoldDB" id="A0AAV2SU35"/>
<dbReference type="GO" id="GO:0070782">
    <property type="term" value="P:phosphatidylserine exposure on apoptotic cell surface"/>
    <property type="evidence" value="ECO:0007669"/>
    <property type="project" value="TreeGrafter"/>
</dbReference>
<feature type="transmembrane region" description="Helical" evidence="7">
    <location>
        <begin position="486"/>
        <end position="513"/>
    </location>
</feature>
<gene>
    <name evidence="9" type="ORF">MNOR_LOCUS40471</name>
</gene>
<comment type="caution">
    <text evidence="9">The sequence shown here is derived from an EMBL/GenBank/DDBJ whole genome shotgun (WGS) entry which is preliminary data.</text>
</comment>
<dbReference type="EMBL" id="CAXKWB010124052">
    <property type="protein sequence ID" value="CAL4238569.1"/>
    <property type="molecule type" value="Genomic_DNA"/>
</dbReference>
<comment type="subcellular location">
    <subcellularLocation>
        <location evidence="1">Cell membrane</location>
        <topology evidence="1">Multi-pass membrane protein</topology>
    </subcellularLocation>
    <subcellularLocation>
        <location evidence="7">Membrane</location>
        <topology evidence="7">Multi-pass membrane protein</topology>
    </subcellularLocation>
</comment>
<dbReference type="GO" id="GO:0043652">
    <property type="term" value="P:engulfment of apoptotic cell"/>
    <property type="evidence" value="ECO:0007669"/>
    <property type="project" value="TreeGrafter"/>
</dbReference>
<evidence type="ECO:0000256" key="3">
    <source>
        <dbReference type="ARBA" id="ARBA00022475"/>
    </source>
</evidence>
<feature type="region of interest" description="Disordered" evidence="8">
    <location>
        <begin position="59"/>
        <end position="201"/>
    </location>
</feature>
<evidence type="ECO:0000313" key="10">
    <source>
        <dbReference type="Proteomes" id="UP001497623"/>
    </source>
</evidence>
<keyword evidence="4 7" id="KW-0812">Transmembrane</keyword>
<feature type="transmembrane region" description="Helical" evidence="7">
    <location>
        <begin position="756"/>
        <end position="789"/>
    </location>
</feature>
<evidence type="ECO:0000313" key="9">
    <source>
        <dbReference type="EMBL" id="CAL4238569.1"/>
    </source>
</evidence>
<feature type="transmembrane region" description="Helical" evidence="7">
    <location>
        <begin position="690"/>
        <end position="710"/>
    </location>
</feature>
<dbReference type="PANTHER" id="PTHR16024">
    <property type="entry name" value="XK-RELATED PROTEIN"/>
    <property type="match status" value="1"/>
</dbReference>
<dbReference type="PANTHER" id="PTHR16024:SF6">
    <property type="entry name" value="XK-RELATED PROTEIN"/>
    <property type="match status" value="1"/>
</dbReference>
<dbReference type="GO" id="GO:0005886">
    <property type="term" value="C:plasma membrane"/>
    <property type="evidence" value="ECO:0007669"/>
    <property type="project" value="UniProtKB-SubCell"/>
</dbReference>
<evidence type="ECO:0000256" key="1">
    <source>
        <dbReference type="ARBA" id="ARBA00004651"/>
    </source>
</evidence>
<evidence type="ECO:0000256" key="6">
    <source>
        <dbReference type="ARBA" id="ARBA00023136"/>
    </source>
</evidence>
<keyword evidence="10" id="KW-1185">Reference proteome</keyword>
<evidence type="ECO:0000256" key="4">
    <source>
        <dbReference type="ARBA" id="ARBA00022692"/>
    </source>
</evidence>
<dbReference type="InterPro" id="IPR018629">
    <property type="entry name" value="XK-rel"/>
</dbReference>
<name>A0AAV2SU35_MEGNR</name>
<evidence type="ECO:0000256" key="8">
    <source>
        <dbReference type="SAM" id="MobiDB-lite"/>
    </source>
</evidence>
<keyword evidence="6 7" id="KW-0472">Membrane</keyword>
<feature type="transmembrane region" description="Helical" evidence="7">
    <location>
        <begin position="716"/>
        <end position="735"/>
    </location>
</feature>
<sequence length="874" mass="97615">TKSIVENRLKHFSTRVDICPKDDLDSGDLRANMEDLDSGDLRKNMEDLDSGDLRANMEDLDSSDLRKNMEDLDSGDLRTNMEDLDSGDLRKNMEDLDSGDLHKNMEDLDSGDLRTNMEDLDSGDLRTNMKDLDSGDLRTNMEDLDSGDLRTNMEDLDSGDLHTNTEDLDSGDLRTNMEDLDSGDLRTNMEDLDSGDHSTNMEDMEIGDLRTNMEDLDSGDLRSIMEDVESGVLRTNMEDVESGDLHMNMQDLDNRDLRMNMEDLDSGYLRTNMEDVESGDLRTNMEDVESGDLRTNMEDMESGDLCMNMEDMYSGDLRMNMEDVESGDLRTNMEDLDSGDLRTNMEDMDSGDLRTNMEDVESGDLRMNMEDLDSGDLIVNVEDMESGDISSKEGDMEETTALCPINYNNKKGLEVEDISPRCCKCCGCCECCCEAVYNVKLWCGGLLTKHERVLQILTKFITVVLDIIDVGSDIYTAYKYYTNRDIVWAVLTILFTLLPGMVVGIFGTLFILLQKDFVNTVRMIIHTDLPLQFNNPDPILADIVRFLRATRVYIQDSIWPVRVLLGLVLVIVGAVLVVAEAGVLLVSVPLMIFGALVHDLITSITGRALDQDSTPASVTIIAANMKLLAILCETVPQTALQPYIASQFLALGQDIEVYQYLTISASIITLAFAISTHIRSDSAAISSKIIFFFTGILTISSRIATCAVFSMVHKEWYLIPIAAELLTSVGVWCTIKCCRCPWLCPPIGRNKYLLMFGSFVLTTVYNGITTSGLIIATVNLGFAIGSLYLDVPTQFAIVAIILAVANWATNFIFVVCPCFKTPRDDMLILRRKPKGVTALRVAAVKWAVEITIPNVEYMGFSWHKKTDYGKTTLY</sequence>
<evidence type="ECO:0000256" key="5">
    <source>
        <dbReference type="ARBA" id="ARBA00022989"/>
    </source>
</evidence>
<keyword evidence="5 7" id="KW-1133">Transmembrane helix</keyword>
<organism evidence="9 10">
    <name type="scientific">Meganyctiphanes norvegica</name>
    <name type="common">Northern krill</name>
    <name type="synonym">Thysanopoda norvegica</name>
    <dbReference type="NCBI Taxonomy" id="48144"/>
    <lineage>
        <taxon>Eukaryota</taxon>
        <taxon>Metazoa</taxon>
        <taxon>Ecdysozoa</taxon>
        <taxon>Arthropoda</taxon>
        <taxon>Crustacea</taxon>
        <taxon>Multicrustacea</taxon>
        <taxon>Malacostraca</taxon>
        <taxon>Eumalacostraca</taxon>
        <taxon>Eucarida</taxon>
        <taxon>Euphausiacea</taxon>
        <taxon>Euphausiidae</taxon>
        <taxon>Meganyctiphanes</taxon>
    </lineage>
</organism>